<dbReference type="EMBL" id="BARW01012859">
    <property type="protein sequence ID" value="GAI73952.1"/>
    <property type="molecule type" value="Genomic_DNA"/>
</dbReference>
<dbReference type="AlphaFoldDB" id="X1QZL6"/>
<protein>
    <submittedName>
        <fullName evidence="1">Uncharacterized protein</fullName>
    </submittedName>
</protein>
<organism evidence="1">
    <name type="scientific">marine sediment metagenome</name>
    <dbReference type="NCBI Taxonomy" id="412755"/>
    <lineage>
        <taxon>unclassified sequences</taxon>
        <taxon>metagenomes</taxon>
        <taxon>ecological metagenomes</taxon>
    </lineage>
</organism>
<name>X1QZL6_9ZZZZ</name>
<reference evidence="1" key="1">
    <citation type="journal article" date="2014" name="Front. Microbiol.">
        <title>High frequency of phylogenetically diverse reductive dehalogenase-homologous genes in deep subseafloor sedimentary metagenomes.</title>
        <authorList>
            <person name="Kawai M."/>
            <person name="Futagami T."/>
            <person name="Toyoda A."/>
            <person name="Takaki Y."/>
            <person name="Nishi S."/>
            <person name="Hori S."/>
            <person name="Arai W."/>
            <person name="Tsubouchi T."/>
            <person name="Morono Y."/>
            <person name="Uchiyama I."/>
            <person name="Ito T."/>
            <person name="Fujiyama A."/>
            <person name="Inagaki F."/>
            <person name="Takami H."/>
        </authorList>
    </citation>
    <scope>NUCLEOTIDE SEQUENCE</scope>
    <source>
        <strain evidence="1">Expedition CK06-06</strain>
    </source>
</reference>
<sequence>MSLFKILFSIFYAGSPVPLGVISDKPEYARAKNKLAAALMAELKATKDPRVLGKGDAFDKYPY</sequence>
<accession>X1QZL6</accession>
<proteinExistence type="predicted"/>
<gene>
    <name evidence="1" type="ORF">S12H4_23959</name>
</gene>
<comment type="caution">
    <text evidence="1">The sequence shown here is derived from an EMBL/GenBank/DDBJ whole genome shotgun (WGS) entry which is preliminary data.</text>
</comment>
<evidence type="ECO:0000313" key="1">
    <source>
        <dbReference type="EMBL" id="GAI73952.1"/>
    </source>
</evidence>